<feature type="transmembrane region" description="Helical" evidence="1">
    <location>
        <begin position="20"/>
        <end position="38"/>
    </location>
</feature>
<feature type="transmembrane region" description="Helical" evidence="1">
    <location>
        <begin position="208"/>
        <end position="229"/>
    </location>
</feature>
<name>A0A1C7ECN7_9BACL</name>
<keyword evidence="1" id="KW-1133">Transmembrane helix</keyword>
<proteinExistence type="predicted"/>
<gene>
    <name evidence="2" type="ORF">BBI15_15700</name>
</gene>
<keyword evidence="1" id="KW-0812">Transmembrane</keyword>
<evidence type="ECO:0000313" key="2">
    <source>
        <dbReference type="EMBL" id="ANU21519.1"/>
    </source>
</evidence>
<keyword evidence="3" id="KW-1185">Reference proteome</keyword>
<keyword evidence="1" id="KW-0472">Membrane</keyword>
<feature type="transmembrane region" description="Helical" evidence="1">
    <location>
        <begin position="137"/>
        <end position="158"/>
    </location>
</feature>
<reference evidence="2" key="1">
    <citation type="submission" date="2016-10" db="EMBL/GenBank/DDBJ databases">
        <authorList>
            <person name="See-Too W.S."/>
        </authorList>
    </citation>
    <scope>NUCLEOTIDE SEQUENCE [LARGE SCALE GENOMIC DNA]</scope>
    <source>
        <strain evidence="2">DSM 23997</strain>
    </source>
</reference>
<feature type="transmembrane region" description="Helical" evidence="1">
    <location>
        <begin position="85"/>
        <end position="108"/>
    </location>
</feature>
<feature type="transmembrane region" description="Helical" evidence="1">
    <location>
        <begin position="165"/>
        <end position="188"/>
    </location>
</feature>
<dbReference type="KEGG" id="ppla:BBI15_15700"/>
<protein>
    <submittedName>
        <fullName evidence="2">Uncharacterized protein</fullName>
    </submittedName>
</protein>
<feature type="transmembrane region" description="Helical" evidence="1">
    <location>
        <begin position="50"/>
        <end position="73"/>
    </location>
</feature>
<sequence length="237" mass="26740">MTSPRYRRVAAAVFSDMFKWSLWFFSILLTIHVIRVFWLNGDTNQIEGFFVFSQYSVNIFMLVVGIMSAYVFMSRHIQQGVSRKDSYLGTALAALALSAFATLVPLVINGLQHLLAESISLPVELDTASAFETTGGWFAAAIALFLNTLTFYLAGWIISIGYYRFGWIAGFGFIALSFIIFGLNDYLWKPNTADAMEWLPYDPLEANFWLTALGSSILVLLLFSLMRLLTKRVTIKM</sequence>
<accession>A0A1C7ECN7</accession>
<evidence type="ECO:0000313" key="3">
    <source>
        <dbReference type="Proteomes" id="UP000092650"/>
    </source>
</evidence>
<evidence type="ECO:0000256" key="1">
    <source>
        <dbReference type="SAM" id="Phobius"/>
    </source>
</evidence>
<organism evidence="2 3">
    <name type="scientific">Planococcus plakortidis</name>
    <dbReference type="NCBI Taxonomy" id="1038856"/>
    <lineage>
        <taxon>Bacteria</taxon>
        <taxon>Bacillati</taxon>
        <taxon>Bacillota</taxon>
        <taxon>Bacilli</taxon>
        <taxon>Bacillales</taxon>
        <taxon>Caryophanaceae</taxon>
        <taxon>Planococcus</taxon>
    </lineage>
</organism>
<dbReference type="EMBL" id="CP016539">
    <property type="protein sequence ID" value="ANU21519.1"/>
    <property type="molecule type" value="Genomic_DNA"/>
</dbReference>
<dbReference type="Proteomes" id="UP000092650">
    <property type="component" value="Chromosome"/>
</dbReference>
<dbReference type="STRING" id="1038856.BBI15_15700"/>
<dbReference type="AlphaFoldDB" id="A0A1C7ECN7"/>
<dbReference type="RefSeq" id="WP_068872417.1">
    <property type="nucleotide sequence ID" value="NZ_CP016539.2"/>
</dbReference>
<dbReference type="OrthoDB" id="2388713at2"/>